<evidence type="ECO:0000313" key="8">
    <source>
        <dbReference type="Proteomes" id="UP000221216"/>
    </source>
</evidence>
<dbReference type="InterPro" id="IPR000788">
    <property type="entry name" value="RNR_lg_C"/>
</dbReference>
<dbReference type="PANTHER" id="PTHR11573:SF6">
    <property type="entry name" value="RIBONUCLEOSIDE-DIPHOSPHATE REDUCTASE LARGE SUBUNIT"/>
    <property type="match status" value="1"/>
</dbReference>
<dbReference type="GO" id="GO:0009263">
    <property type="term" value="P:deoxyribonucleotide biosynthetic process"/>
    <property type="evidence" value="ECO:0007669"/>
    <property type="project" value="UniProtKB-KW"/>
</dbReference>
<sequence>MSVAQYLKPPSRVVAKDNGSTEPFDIAKIKRWAPYAKKHGVDWDKVVNAVEMQLPSKVTSTQVHETLVAYCLAGDDIYLSRMASVLVQARIRKNIARKLGTPANTHFFNLAKEYFDRKLWSPQVYNRILNNQTVVQDWYEKLRHTEFESWQVIQWCDKYSLKIDGQPVETPVIGAIALAIAILGVTPEGERLAKAIATGKINLPTPTLNGCRNGDFDSISCSVITGGDTVDSIGVASHLAYKMTAKKAGIGIELATRSKGADVKGGRIKHLGKQPLYANIDTAVKMFTQVGRGGSATVTFSVYDPDVMELLSLKSQRTPLDIRLDKLDYSLSYDDAFVEAVVKDEEYQTKCVSGMLGGKLKARDVLKRFLQLRQETGRIYCFNHSVANTHTPFIDEIRLSNLCQEIALPTKPFTNMYDLEADHGESDGEIAFCALAAINVARVSEDEYEDIAYLAALTVDNLITKAPALTPRVRSKMQSRRSLGIGITGLADWLGQQGASYSDADLIESLAERHYYYLLKGSQRLVTEHGRAPIDGIKTDWLPIDTKRTTRAPTLDWEALRGKPRRNSVLVAHMPTESSAVFSNATNGLYPVRNTVVKKASRHGLVAYIAPAYVRERAWDIPNDVLVSAYAAVQAYTDQAISADYYYVPSRHPDGKVPMSQLMKEWVKQARAGIKTMYYSNTEDFNGGAFSDMAQQDTGCASGGCKL</sequence>
<dbReference type="Pfam" id="PF02867">
    <property type="entry name" value="Ribonuc_red_lgC"/>
    <property type="match status" value="1"/>
</dbReference>
<dbReference type="InterPro" id="IPR005144">
    <property type="entry name" value="ATP-cone_dom"/>
</dbReference>
<dbReference type="SUPFAM" id="SSF48168">
    <property type="entry name" value="R1 subunit of ribonucleotide reductase, N-terminal domain"/>
    <property type="match status" value="1"/>
</dbReference>
<accession>A0A1W6JTG1</accession>
<dbReference type="SUPFAM" id="SSF51998">
    <property type="entry name" value="PFL-like glycyl radical enzymes"/>
    <property type="match status" value="1"/>
</dbReference>
<evidence type="ECO:0000256" key="5">
    <source>
        <dbReference type="PROSITE-ProRule" id="PRU00492"/>
    </source>
</evidence>
<dbReference type="GO" id="GO:0004748">
    <property type="term" value="F:ribonucleoside-diphosphate reductase activity, thioredoxin disulfide as acceptor"/>
    <property type="evidence" value="ECO:0007669"/>
    <property type="project" value="TreeGrafter"/>
</dbReference>
<evidence type="ECO:0000256" key="4">
    <source>
        <dbReference type="ARBA" id="ARBA00023116"/>
    </source>
</evidence>
<organism evidence="7 8">
    <name type="scientific">Shewanella phage SppYZU05</name>
    <dbReference type="NCBI Taxonomy" id="1970795"/>
    <lineage>
        <taxon>Viruses</taxon>
        <taxon>Duplodnaviria</taxon>
        <taxon>Heunggongvirae</taxon>
        <taxon>Uroviricota</taxon>
        <taxon>Caudoviricetes</taxon>
        <taxon>Chaseviridae</taxon>
        <taxon>Nefertitivirinae</taxon>
        <taxon>Yushanvirus</taxon>
        <taxon>Yushanvirus SppYZU05</taxon>
    </lineage>
</organism>
<evidence type="ECO:0000256" key="3">
    <source>
        <dbReference type="ARBA" id="ARBA00022840"/>
    </source>
</evidence>
<evidence type="ECO:0000259" key="6">
    <source>
        <dbReference type="PROSITE" id="PS51161"/>
    </source>
</evidence>
<dbReference type="EMBL" id="KY709296">
    <property type="protein sequence ID" value="ARM70551.1"/>
    <property type="molecule type" value="Genomic_DNA"/>
</dbReference>
<name>A0A1W6JTG1_9CAUD</name>
<dbReference type="InterPro" id="IPR039718">
    <property type="entry name" value="Rrm1"/>
</dbReference>
<evidence type="ECO:0000256" key="1">
    <source>
        <dbReference type="ARBA" id="ARBA00010406"/>
    </source>
</evidence>
<comment type="similarity">
    <text evidence="1">Belongs to the ribonucleoside diphosphate reductase large chain family.</text>
</comment>
<evidence type="ECO:0000313" key="7">
    <source>
        <dbReference type="EMBL" id="ARM70551.1"/>
    </source>
</evidence>
<keyword evidence="4" id="KW-0215">Deoxyribonucleotide synthesis</keyword>
<dbReference type="PRINTS" id="PR01183">
    <property type="entry name" value="RIBORDTASEM1"/>
</dbReference>
<dbReference type="InterPro" id="IPR008926">
    <property type="entry name" value="RNR_R1-su_N"/>
</dbReference>
<dbReference type="Gene3D" id="3.20.70.20">
    <property type="match status" value="1"/>
</dbReference>
<dbReference type="UniPathway" id="UPA00326"/>
<dbReference type="PANTHER" id="PTHR11573">
    <property type="entry name" value="RIBONUCLEOSIDE-DIPHOSPHATE REDUCTASE LARGE CHAIN"/>
    <property type="match status" value="1"/>
</dbReference>
<keyword evidence="2 5" id="KW-0547">Nucleotide-binding</keyword>
<keyword evidence="8" id="KW-1185">Reference proteome</keyword>
<gene>
    <name evidence="7" type="ORF">SppYZU05_25</name>
</gene>
<reference evidence="7 8" key="1">
    <citation type="submission" date="2017-03" db="EMBL/GenBank/DDBJ databases">
        <title>Isolation of lytic bacteriophages infecting Shewanella putrefaciens and Shewanella baltica for biocontrol of fish and shrimp spoilage during chilled storage.</title>
        <authorList>
            <person name="Yang Z."/>
            <person name="Tao X."/>
            <person name="Gao L."/>
            <person name="Rao S."/>
        </authorList>
    </citation>
    <scope>NUCLEOTIDE SEQUENCE [LARGE SCALE GENOMIC DNA]</scope>
</reference>
<keyword evidence="3 5" id="KW-0067">ATP-binding</keyword>
<evidence type="ECO:0000256" key="2">
    <source>
        <dbReference type="ARBA" id="ARBA00022741"/>
    </source>
</evidence>
<dbReference type="GO" id="GO:0005524">
    <property type="term" value="F:ATP binding"/>
    <property type="evidence" value="ECO:0007669"/>
    <property type="project" value="UniProtKB-UniRule"/>
</dbReference>
<dbReference type="Proteomes" id="UP000221216">
    <property type="component" value="Segment"/>
</dbReference>
<feature type="domain" description="ATP-cone" evidence="6">
    <location>
        <begin position="12"/>
        <end position="97"/>
    </location>
</feature>
<proteinExistence type="inferred from homology"/>
<protein>
    <submittedName>
        <fullName evidence="7">Ribonucleotide diphosphate reductase subunit alpha</fullName>
    </submittedName>
</protein>
<dbReference type="PROSITE" id="PS51161">
    <property type="entry name" value="ATP_CONE"/>
    <property type="match status" value="1"/>
</dbReference>